<dbReference type="WBParaSite" id="SPAL_0001393600.1">
    <property type="protein sequence ID" value="SPAL_0001393600.1"/>
    <property type="gene ID" value="SPAL_0001393600"/>
</dbReference>
<feature type="region of interest" description="Disordered" evidence="1">
    <location>
        <begin position="48"/>
        <end position="79"/>
    </location>
</feature>
<keyword evidence="3" id="KW-1185">Reference proteome</keyword>
<feature type="signal peptide" evidence="2">
    <location>
        <begin position="1"/>
        <end position="19"/>
    </location>
</feature>
<name>A0A0N5C7M4_STREA</name>
<sequence length="79" mass="8436">MLQLAIVAFLVFEIQRLYSLPIADCNSNSSTLSVKSAKPPPWRNRLARSAVNRKVGGSSPPGGVGNFLVHRPGSSGCKQ</sequence>
<accession>A0A0N5C7M4</accession>
<dbReference type="AlphaFoldDB" id="A0A0N5C7M4"/>
<evidence type="ECO:0000313" key="4">
    <source>
        <dbReference type="WBParaSite" id="SPAL_0001393600.1"/>
    </source>
</evidence>
<evidence type="ECO:0000313" key="3">
    <source>
        <dbReference type="Proteomes" id="UP000046392"/>
    </source>
</evidence>
<dbReference type="Proteomes" id="UP000046392">
    <property type="component" value="Unplaced"/>
</dbReference>
<reference evidence="4" key="1">
    <citation type="submission" date="2017-02" db="UniProtKB">
        <authorList>
            <consortium name="WormBaseParasite"/>
        </authorList>
    </citation>
    <scope>IDENTIFICATION</scope>
</reference>
<proteinExistence type="predicted"/>
<evidence type="ECO:0000256" key="2">
    <source>
        <dbReference type="SAM" id="SignalP"/>
    </source>
</evidence>
<feature type="chain" id="PRO_5005895538" evidence="2">
    <location>
        <begin position="20"/>
        <end position="79"/>
    </location>
</feature>
<protein>
    <submittedName>
        <fullName evidence="4">Secreted protein</fullName>
    </submittedName>
</protein>
<keyword evidence="2" id="KW-0732">Signal</keyword>
<evidence type="ECO:0000256" key="1">
    <source>
        <dbReference type="SAM" id="MobiDB-lite"/>
    </source>
</evidence>
<organism evidence="3 4">
    <name type="scientific">Strongyloides papillosus</name>
    <name type="common">Intestinal threadworm</name>
    <dbReference type="NCBI Taxonomy" id="174720"/>
    <lineage>
        <taxon>Eukaryota</taxon>
        <taxon>Metazoa</taxon>
        <taxon>Ecdysozoa</taxon>
        <taxon>Nematoda</taxon>
        <taxon>Chromadorea</taxon>
        <taxon>Rhabditida</taxon>
        <taxon>Tylenchina</taxon>
        <taxon>Panagrolaimomorpha</taxon>
        <taxon>Strongyloidoidea</taxon>
        <taxon>Strongyloididae</taxon>
        <taxon>Strongyloides</taxon>
    </lineage>
</organism>